<evidence type="ECO:0000259" key="9">
    <source>
        <dbReference type="Pfam" id="PF16916"/>
    </source>
</evidence>
<dbReference type="GO" id="GO:0006882">
    <property type="term" value="P:intracellular zinc ion homeostasis"/>
    <property type="evidence" value="ECO:0007669"/>
    <property type="project" value="TreeGrafter"/>
</dbReference>
<accession>A0A6J4S7G2</accession>
<keyword evidence="4 7" id="KW-0812">Transmembrane</keyword>
<keyword evidence="6 7" id="KW-0472">Membrane</keyword>
<evidence type="ECO:0000256" key="1">
    <source>
        <dbReference type="ARBA" id="ARBA00004141"/>
    </source>
</evidence>
<dbReference type="SUPFAM" id="SSF160240">
    <property type="entry name" value="Cation efflux protein cytoplasmic domain-like"/>
    <property type="match status" value="1"/>
</dbReference>
<evidence type="ECO:0000256" key="3">
    <source>
        <dbReference type="ARBA" id="ARBA00022448"/>
    </source>
</evidence>
<evidence type="ECO:0000256" key="5">
    <source>
        <dbReference type="ARBA" id="ARBA00022989"/>
    </source>
</evidence>
<dbReference type="Pfam" id="PF01545">
    <property type="entry name" value="Cation_efflux"/>
    <property type="match status" value="1"/>
</dbReference>
<dbReference type="InterPro" id="IPR002524">
    <property type="entry name" value="Cation_efflux"/>
</dbReference>
<protein>
    <submittedName>
        <fullName evidence="10">Cobalt-zinc-cadmium resistance protein</fullName>
    </submittedName>
</protein>
<dbReference type="EMBL" id="CADCVT010000095">
    <property type="protein sequence ID" value="CAA9484648.1"/>
    <property type="molecule type" value="Genomic_DNA"/>
</dbReference>
<evidence type="ECO:0000259" key="8">
    <source>
        <dbReference type="Pfam" id="PF01545"/>
    </source>
</evidence>
<dbReference type="PANTHER" id="PTHR43840:SF15">
    <property type="entry name" value="MITOCHONDRIAL METAL TRANSPORTER 1-RELATED"/>
    <property type="match status" value="1"/>
</dbReference>
<dbReference type="InterPro" id="IPR036837">
    <property type="entry name" value="Cation_efflux_CTD_sf"/>
</dbReference>
<dbReference type="InterPro" id="IPR050291">
    <property type="entry name" value="CDF_Transporter"/>
</dbReference>
<comment type="similarity">
    <text evidence="2">Belongs to the cation diffusion facilitator (CDF) transporter (TC 2.A.4) family.</text>
</comment>
<sequence length="311" mass="33144">MAPARVGTDSRKTSAALLSIASNTVLIALKIVAGVITGSVAILTEALHSGIDLIASVIAYISVRRSDQPPDRDHPFGHQKYENLAAAFEGVLILVGAGIVVFESVRRLGGEANELEEIPLGIAIIALTIVVNVVVSTFLGRRARETESAALEGDAAHLRTDAATSIAVLLGLALVHLTGYDWLDPVIALVVAVAIVTAGWRLVTRSSRVLVDETLPDDELEAIRQVVLRFGPRGVAGFHKLRARHAGAFHHVDMHVQFRAGTTLEDAHDVAHALQDEIAAVLDGADVLIHLEPEDRVRPGTEVPRGDFNEG</sequence>
<dbReference type="Gene3D" id="1.20.1510.10">
    <property type="entry name" value="Cation efflux protein transmembrane domain"/>
    <property type="match status" value="1"/>
</dbReference>
<comment type="subcellular location">
    <subcellularLocation>
        <location evidence="1">Membrane</location>
        <topology evidence="1">Multi-pass membrane protein</topology>
    </subcellularLocation>
</comment>
<evidence type="ECO:0000256" key="6">
    <source>
        <dbReference type="ARBA" id="ARBA00023136"/>
    </source>
</evidence>
<feature type="domain" description="Cation efflux protein transmembrane" evidence="8">
    <location>
        <begin position="17"/>
        <end position="211"/>
    </location>
</feature>
<dbReference type="InterPro" id="IPR058533">
    <property type="entry name" value="Cation_efflux_TM"/>
</dbReference>
<dbReference type="FunFam" id="1.20.1510.10:FF:000006">
    <property type="entry name" value="Divalent cation efflux transporter"/>
    <property type="match status" value="1"/>
</dbReference>
<dbReference type="PANTHER" id="PTHR43840">
    <property type="entry name" value="MITOCHONDRIAL METAL TRANSPORTER 1-RELATED"/>
    <property type="match status" value="1"/>
</dbReference>
<evidence type="ECO:0000256" key="4">
    <source>
        <dbReference type="ARBA" id="ARBA00022692"/>
    </source>
</evidence>
<feature type="domain" description="Cation efflux protein cytoplasmic" evidence="9">
    <location>
        <begin position="215"/>
        <end position="294"/>
    </location>
</feature>
<dbReference type="AlphaFoldDB" id="A0A6J4S7G2"/>
<feature type="transmembrane region" description="Helical" evidence="7">
    <location>
        <begin position="162"/>
        <end position="180"/>
    </location>
</feature>
<evidence type="ECO:0000256" key="7">
    <source>
        <dbReference type="SAM" id="Phobius"/>
    </source>
</evidence>
<evidence type="ECO:0000256" key="2">
    <source>
        <dbReference type="ARBA" id="ARBA00008114"/>
    </source>
</evidence>
<dbReference type="Gene3D" id="3.30.70.1350">
    <property type="entry name" value="Cation efflux protein, cytoplasmic domain"/>
    <property type="match status" value="1"/>
</dbReference>
<dbReference type="GO" id="GO:0015093">
    <property type="term" value="F:ferrous iron transmembrane transporter activity"/>
    <property type="evidence" value="ECO:0007669"/>
    <property type="project" value="TreeGrafter"/>
</dbReference>
<dbReference type="Pfam" id="PF16916">
    <property type="entry name" value="ZT_dimer"/>
    <property type="match status" value="1"/>
</dbReference>
<feature type="transmembrane region" description="Helical" evidence="7">
    <location>
        <begin position="84"/>
        <end position="102"/>
    </location>
</feature>
<dbReference type="GO" id="GO:0015341">
    <property type="term" value="F:zinc efflux antiporter activity"/>
    <property type="evidence" value="ECO:0007669"/>
    <property type="project" value="TreeGrafter"/>
</dbReference>
<keyword evidence="5 7" id="KW-1133">Transmembrane helix</keyword>
<organism evidence="10">
    <name type="scientific">uncultured Solirubrobacteraceae bacterium</name>
    <dbReference type="NCBI Taxonomy" id="1162706"/>
    <lineage>
        <taxon>Bacteria</taxon>
        <taxon>Bacillati</taxon>
        <taxon>Actinomycetota</taxon>
        <taxon>Thermoleophilia</taxon>
        <taxon>Solirubrobacterales</taxon>
        <taxon>Solirubrobacteraceae</taxon>
        <taxon>environmental samples</taxon>
    </lineage>
</organism>
<feature type="transmembrane region" description="Helical" evidence="7">
    <location>
        <begin position="122"/>
        <end position="141"/>
    </location>
</feature>
<evidence type="ECO:0000313" key="10">
    <source>
        <dbReference type="EMBL" id="CAA9484648.1"/>
    </source>
</evidence>
<reference evidence="10" key="1">
    <citation type="submission" date="2020-02" db="EMBL/GenBank/DDBJ databases">
        <authorList>
            <person name="Meier V. D."/>
        </authorList>
    </citation>
    <scope>NUCLEOTIDE SEQUENCE</scope>
    <source>
        <strain evidence="10">AVDCRST_MAG85</strain>
    </source>
</reference>
<feature type="transmembrane region" description="Helical" evidence="7">
    <location>
        <begin position="186"/>
        <end position="203"/>
    </location>
</feature>
<dbReference type="InterPro" id="IPR027470">
    <property type="entry name" value="Cation_efflux_CTD"/>
</dbReference>
<name>A0A6J4S7G2_9ACTN</name>
<feature type="transmembrane region" description="Helical" evidence="7">
    <location>
        <begin position="15"/>
        <end position="36"/>
    </location>
</feature>
<dbReference type="InterPro" id="IPR027469">
    <property type="entry name" value="Cation_efflux_TMD_sf"/>
</dbReference>
<dbReference type="SUPFAM" id="SSF161111">
    <property type="entry name" value="Cation efflux protein transmembrane domain-like"/>
    <property type="match status" value="1"/>
</dbReference>
<proteinExistence type="inferred from homology"/>
<dbReference type="GO" id="GO:0005886">
    <property type="term" value="C:plasma membrane"/>
    <property type="evidence" value="ECO:0007669"/>
    <property type="project" value="TreeGrafter"/>
</dbReference>
<dbReference type="NCBIfam" id="TIGR01297">
    <property type="entry name" value="CDF"/>
    <property type="match status" value="1"/>
</dbReference>
<gene>
    <name evidence="10" type="ORF">AVDCRST_MAG85-875</name>
</gene>
<dbReference type="GO" id="GO:0015086">
    <property type="term" value="F:cadmium ion transmembrane transporter activity"/>
    <property type="evidence" value="ECO:0007669"/>
    <property type="project" value="TreeGrafter"/>
</dbReference>
<keyword evidence="3" id="KW-0813">Transport</keyword>
<feature type="transmembrane region" description="Helical" evidence="7">
    <location>
        <begin position="42"/>
        <end position="63"/>
    </location>
</feature>